<proteinExistence type="predicted"/>
<sequence length="123" mass="14072">MADLVKVTECRYLNNPKFKKPEYAKYFEVNKPIDVVYDTLRELAKHITDNDEELIGLIRQAQSHLTSLCQAENGGNCMNYDALTHNMTGEIAKTPTRKLDFDTFTDKDPYDKFRKCGLSSGSK</sequence>
<dbReference type="Proteomes" id="UP000014680">
    <property type="component" value="Unassembled WGS sequence"/>
</dbReference>
<dbReference type="KEGG" id="eiv:EIN_229590"/>
<dbReference type="RefSeq" id="XP_004255197.1">
    <property type="nucleotide sequence ID" value="XM_004255149.1"/>
</dbReference>
<accession>A0A0A1U2Y4</accession>
<keyword evidence="2" id="KW-1185">Reference proteome</keyword>
<evidence type="ECO:0000313" key="2">
    <source>
        <dbReference type="Proteomes" id="UP000014680"/>
    </source>
</evidence>
<dbReference type="EMBL" id="KB206756">
    <property type="protein sequence ID" value="ELP88426.1"/>
    <property type="molecule type" value="Genomic_DNA"/>
</dbReference>
<reference evidence="1 2" key="1">
    <citation type="submission" date="2012-10" db="EMBL/GenBank/DDBJ databases">
        <authorList>
            <person name="Zafar N."/>
            <person name="Inman J."/>
            <person name="Hall N."/>
            <person name="Lorenzi H."/>
            <person name="Caler E."/>
        </authorList>
    </citation>
    <scope>NUCLEOTIDE SEQUENCE [LARGE SCALE GENOMIC DNA]</scope>
    <source>
        <strain evidence="1 2">IP1</strain>
    </source>
</reference>
<dbReference type="VEuPathDB" id="AmoebaDB:EIN_229590"/>
<gene>
    <name evidence="1" type="ORF">EIN_229590</name>
</gene>
<evidence type="ECO:0000313" key="1">
    <source>
        <dbReference type="EMBL" id="ELP88426.1"/>
    </source>
</evidence>
<dbReference type="AlphaFoldDB" id="A0A0A1U2Y4"/>
<organism evidence="1 2">
    <name type="scientific">Entamoeba invadens IP1</name>
    <dbReference type="NCBI Taxonomy" id="370355"/>
    <lineage>
        <taxon>Eukaryota</taxon>
        <taxon>Amoebozoa</taxon>
        <taxon>Evosea</taxon>
        <taxon>Archamoebae</taxon>
        <taxon>Mastigamoebida</taxon>
        <taxon>Entamoebidae</taxon>
        <taxon>Entamoeba</taxon>
    </lineage>
</organism>
<name>A0A0A1U2Y4_ENTIV</name>
<dbReference type="GeneID" id="14887193"/>
<protein>
    <submittedName>
        <fullName evidence="1">Uncharacterized protein</fullName>
    </submittedName>
</protein>